<dbReference type="InterPro" id="IPR036390">
    <property type="entry name" value="WH_DNA-bd_sf"/>
</dbReference>
<dbReference type="SMART" id="SM00347">
    <property type="entry name" value="HTH_MARR"/>
    <property type="match status" value="1"/>
</dbReference>
<evidence type="ECO:0000313" key="6">
    <source>
        <dbReference type="Proteomes" id="UP001172054"/>
    </source>
</evidence>
<dbReference type="Pfam" id="PF01047">
    <property type="entry name" value="MarR"/>
    <property type="match status" value="1"/>
</dbReference>
<dbReference type="PANTHER" id="PTHR42756:SF1">
    <property type="entry name" value="TRANSCRIPTIONAL REPRESSOR OF EMRAB OPERON"/>
    <property type="match status" value="1"/>
</dbReference>
<evidence type="ECO:0000256" key="3">
    <source>
        <dbReference type="ARBA" id="ARBA00023163"/>
    </source>
</evidence>
<feature type="domain" description="HTH marR-type" evidence="4">
    <location>
        <begin position="1"/>
        <end position="124"/>
    </location>
</feature>
<sequence>MLLYRPFEHHLNIELGKHGLYRAEWTILYYLANNESATLVELAQYQRVEKPTMTRIIRSLEESSFIEHIPGKDRREKPMKLTELGKKVYAEVRVTVDRFEQDILEGISEEQQLEAIEVMNAIRNQLISKESGK</sequence>
<comment type="caution">
    <text evidence="5">The sequence shown here is derived from an EMBL/GenBank/DDBJ whole genome shotgun (WGS) entry which is preliminary data.</text>
</comment>
<dbReference type="InterPro" id="IPR000835">
    <property type="entry name" value="HTH_MarR-typ"/>
</dbReference>
<evidence type="ECO:0000259" key="4">
    <source>
        <dbReference type="PROSITE" id="PS50995"/>
    </source>
</evidence>
<keyword evidence="3" id="KW-0804">Transcription</keyword>
<dbReference type="PANTHER" id="PTHR42756">
    <property type="entry name" value="TRANSCRIPTIONAL REGULATOR, MARR"/>
    <property type="match status" value="1"/>
</dbReference>
<gene>
    <name evidence="5" type="ORF">QWY15_14075</name>
</gene>
<protein>
    <submittedName>
        <fullName evidence="5">MarR family transcriptional regulator</fullName>
    </submittedName>
</protein>
<dbReference type="PROSITE" id="PS50995">
    <property type="entry name" value="HTH_MARR_2"/>
    <property type="match status" value="1"/>
</dbReference>
<name>A0ABT8MU41_9BACL</name>
<evidence type="ECO:0000256" key="2">
    <source>
        <dbReference type="ARBA" id="ARBA00023125"/>
    </source>
</evidence>
<dbReference type="Gene3D" id="1.10.10.10">
    <property type="entry name" value="Winged helix-like DNA-binding domain superfamily/Winged helix DNA-binding domain"/>
    <property type="match status" value="1"/>
</dbReference>
<keyword evidence="2" id="KW-0238">DNA-binding</keyword>
<dbReference type="SUPFAM" id="SSF46785">
    <property type="entry name" value="Winged helix' DNA-binding domain"/>
    <property type="match status" value="1"/>
</dbReference>
<keyword evidence="6" id="KW-1185">Reference proteome</keyword>
<organism evidence="5 6">
    <name type="scientific">Planococcus liqunii</name>
    <dbReference type="NCBI Taxonomy" id="3058394"/>
    <lineage>
        <taxon>Bacteria</taxon>
        <taxon>Bacillati</taxon>
        <taxon>Bacillota</taxon>
        <taxon>Bacilli</taxon>
        <taxon>Bacillales</taxon>
        <taxon>Caryophanaceae</taxon>
        <taxon>Planococcus</taxon>
    </lineage>
</organism>
<dbReference type="InterPro" id="IPR036388">
    <property type="entry name" value="WH-like_DNA-bd_sf"/>
</dbReference>
<proteinExistence type="predicted"/>
<dbReference type="RefSeq" id="WP_300982323.1">
    <property type="nucleotide sequence ID" value="NZ_CP129238.1"/>
</dbReference>
<keyword evidence="1" id="KW-0805">Transcription regulation</keyword>
<accession>A0ABT8MU41</accession>
<dbReference type="Proteomes" id="UP001172054">
    <property type="component" value="Unassembled WGS sequence"/>
</dbReference>
<reference evidence="5 6" key="1">
    <citation type="submission" date="2023-06" db="EMBL/GenBank/DDBJ databases">
        <title>Novel species in genus Planococcus.</title>
        <authorList>
            <person name="Ning S."/>
        </authorList>
    </citation>
    <scope>NUCLEOTIDE SEQUENCE [LARGE SCALE GENOMIC DNA]</scope>
    <source>
        <strain evidence="5 6">N064</strain>
    </source>
</reference>
<dbReference type="EMBL" id="JAUJWW010000006">
    <property type="protein sequence ID" value="MDN7228422.1"/>
    <property type="molecule type" value="Genomic_DNA"/>
</dbReference>
<evidence type="ECO:0000313" key="5">
    <source>
        <dbReference type="EMBL" id="MDN7228422.1"/>
    </source>
</evidence>
<evidence type="ECO:0000256" key="1">
    <source>
        <dbReference type="ARBA" id="ARBA00023015"/>
    </source>
</evidence>